<dbReference type="KEGG" id="cac:CA_C2207"/>
<name>Q97H08_CLOAB</name>
<proteinExistence type="predicted"/>
<dbReference type="eggNOG" id="ENOG502ZJWP">
    <property type="taxonomic scope" value="Bacteria"/>
</dbReference>
<reference evidence="1 2" key="1">
    <citation type="journal article" date="2001" name="J. Bacteriol.">
        <title>Genome sequence and comparative analysis of the solvent-producing bacterium Clostridium acetobutylicum.</title>
        <authorList>
            <person name="Nolling J."/>
            <person name="Breton G."/>
            <person name="Omelchenko M.V."/>
            <person name="Makarova K.S."/>
            <person name="Zeng Q."/>
            <person name="Gibson R."/>
            <person name="Lee H.M."/>
            <person name="Dubois J."/>
            <person name="Qiu D."/>
            <person name="Hitti J."/>
            <person name="Wolf Y.I."/>
            <person name="Tatusov R.L."/>
            <person name="Sabathe F."/>
            <person name="Doucette-Stamm L."/>
            <person name="Soucaille P."/>
            <person name="Daly M.J."/>
            <person name="Bennett G.N."/>
            <person name="Koonin E.V."/>
            <person name="Smith D.R."/>
        </authorList>
    </citation>
    <scope>NUCLEOTIDE SEQUENCE [LARGE SCALE GENOMIC DNA]</scope>
    <source>
        <strain evidence="2">ATCC 824 / DSM 792 / JCM 1419 / LMG 5710 / VKM B-1787</strain>
    </source>
</reference>
<dbReference type="GeneID" id="44998686"/>
<protein>
    <submittedName>
        <fullName evidence="1">Uncharacterized protein</fullName>
    </submittedName>
</protein>
<accession>Q97H08</accession>
<dbReference type="RefSeq" id="WP_010965505.1">
    <property type="nucleotide sequence ID" value="NC_003030.1"/>
</dbReference>
<organism evidence="1 2">
    <name type="scientific">Clostridium acetobutylicum (strain ATCC 824 / DSM 792 / JCM 1419 / IAM 19013 / LMG 5710 / NBRC 13948 / NRRL B-527 / VKM B-1787 / 2291 / W)</name>
    <dbReference type="NCBI Taxonomy" id="272562"/>
    <lineage>
        <taxon>Bacteria</taxon>
        <taxon>Bacillati</taxon>
        <taxon>Bacillota</taxon>
        <taxon>Clostridia</taxon>
        <taxon>Eubacteriales</taxon>
        <taxon>Clostridiaceae</taxon>
        <taxon>Clostridium</taxon>
    </lineage>
</organism>
<keyword evidence="2" id="KW-1185">Reference proteome</keyword>
<dbReference type="HOGENOM" id="CLU_178331_0_0_9"/>
<dbReference type="OrthoDB" id="1935644at2"/>
<dbReference type="STRING" id="272562.CA_C2207"/>
<evidence type="ECO:0000313" key="1">
    <source>
        <dbReference type="EMBL" id="AAK80164.1"/>
    </source>
</evidence>
<gene>
    <name evidence="1" type="ordered locus">CA_C2207</name>
</gene>
<evidence type="ECO:0000313" key="2">
    <source>
        <dbReference type="Proteomes" id="UP000000814"/>
    </source>
</evidence>
<dbReference type="PATRIC" id="fig|272562.8.peg.2408"/>
<sequence>MEFRLNKIEPEVRKRVNEITKEGKVHDKTKQEFKVNPENQKNKEKGNYKFSKNDKKILVKAVKEKKIEVEAVRDDETQTLGKFLDVKE</sequence>
<dbReference type="PIR" id="A97172">
    <property type="entry name" value="A97172"/>
</dbReference>
<dbReference type="EMBL" id="AE001437">
    <property type="protein sequence ID" value="AAK80164.1"/>
    <property type="molecule type" value="Genomic_DNA"/>
</dbReference>
<dbReference type="Proteomes" id="UP000000814">
    <property type="component" value="Chromosome"/>
</dbReference>
<dbReference type="AlphaFoldDB" id="Q97H08"/>